<dbReference type="InterPro" id="IPR036278">
    <property type="entry name" value="Sialidase_sf"/>
</dbReference>
<accession>A0A2V1HR51</accession>
<feature type="signal peptide" evidence="2">
    <location>
        <begin position="1"/>
        <end position="35"/>
    </location>
</feature>
<keyword evidence="1" id="KW-0472">Membrane</keyword>
<organism evidence="3 4">
    <name type="scientific">Amnibacterium flavum</name>
    <dbReference type="NCBI Taxonomy" id="2173173"/>
    <lineage>
        <taxon>Bacteria</taxon>
        <taxon>Bacillati</taxon>
        <taxon>Actinomycetota</taxon>
        <taxon>Actinomycetes</taxon>
        <taxon>Micrococcales</taxon>
        <taxon>Microbacteriaceae</taxon>
        <taxon>Amnibacterium</taxon>
    </lineage>
</organism>
<keyword evidence="1" id="KW-0812">Transmembrane</keyword>
<evidence type="ECO:0000313" key="3">
    <source>
        <dbReference type="EMBL" id="PVZ93450.1"/>
    </source>
</evidence>
<name>A0A2V1HR51_9MICO</name>
<sequence length="488" mass="49443">MRDPMRPGDQSMKSPFRIAAVVMTAGLLALAPAFAASAVTQAAWAPASSVASDADDPVVASDGATIVTSWIDDSTPGGAIKFQVTTDGGATWSSITTLTAPNTYPDDVSVSVSGTTIGFAYFSGWNSDVMATVSVDAGSTFSQLVVVSGASQPEIAVAGSTATLAWIQSGTVSASTTSDGGVTWGAPAAVSAVGSPTDLHATRSTTSSTLAWSEFDSVVWADSFHTSVSMDGATWSSPAVVVPAGLDLAHIVQSGSTVTVVYLFTDPGTSDESIRVVRSADNGITWSAPLTLDSVVDADDPELTLNGARMAVAYTADGASGDPVLRVVSSTDGGATWGSPVVAFDGGGADIDEYRAFSLDDALVATYNVEVGSSMELRAISSVDGGLTWTAPVLYDSTGDGVTPVLVGFGNRVSLLWVSDSGELSRAVLTAMPDTASPAAAAQPVVVAPRLPDTGASLEMPFALGAMALIAGAALVETARMRTKRASD</sequence>
<dbReference type="Proteomes" id="UP000244893">
    <property type="component" value="Unassembled WGS sequence"/>
</dbReference>
<feature type="transmembrane region" description="Helical" evidence="1">
    <location>
        <begin position="460"/>
        <end position="479"/>
    </location>
</feature>
<keyword evidence="2" id="KW-0732">Signal</keyword>
<dbReference type="Gene3D" id="2.120.10.10">
    <property type="match status" value="2"/>
</dbReference>
<dbReference type="EMBL" id="QEOP01000004">
    <property type="protein sequence ID" value="PVZ93450.1"/>
    <property type="molecule type" value="Genomic_DNA"/>
</dbReference>
<evidence type="ECO:0008006" key="5">
    <source>
        <dbReference type="Google" id="ProtNLM"/>
    </source>
</evidence>
<protein>
    <recommendedName>
        <fullName evidence="5">Sialidase domain-containing protein</fullName>
    </recommendedName>
</protein>
<dbReference type="SUPFAM" id="SSF50939">
    <property type="entry name" value="Sialidases"/>
    <property type="match status" value="2"/>
</dbReference>
<keyword evidence="4" id="KW-1185">Reference proteome</keyword>
<evidence type="ECO:0000256" key="2">
    <source>
        <dbReference type="SAM" id="SignalP"/>
    </source>
</evidence>
<evidence type="ECO:0000256" key="1">
    <source>
        <dbReference type="SAM" id="Phobius"/>
    </source>
</evidence>
<comment type="caution">
    <text evidence="3">The sequence shown here is derived from an EMBL/GenBank/DDBJ whole genome shotgun (WGS) entry which is preliminary data.</text>
</comment>
<dbReference type="CDD" id="cd15482">
    <property type="entry name" value="Sialidase_non-viral"/>
    <property type="match status" value="1"/>
</dbReference>
<evidence type="ECO:0000313" key="4">
    <source>
        <dbReference type="Proteomes" id="UP000244893"/>
    </source>
</evidence>
<dbReference type="AlphaFoldDB" id="A0A2V1HR51"/>
<reference evidence="3 4" key="1">
    <citation type="submission" date="2018-05" db="EMBL/GenBank/DDBJ databases">
        <title>Amnibacterium sp. M8JJ-5, whole genome shotgun sequence.</title>
        <authorList>
            <person name="Tuo L."/>
        </authorList>
    </citation>
    <scope>NUCLEOTIDE SEQUENCE [LARGE SCALE GENOMIC DNA]</scope>
    <source>
        <strain evidence="3 4">M8JJ-5</strain>
    </source>
</reference>
<gene>
    <name evidence="3" type="ORF">DDQ50_15930</name>
</gene>
<proteinExistence type="predicted"/>
<feature type="chain" id="PRO_5015934466" description="Sialidase domain-containing protein" evidence="2">
    <location>
        <begin position="36"/>
        <end position="488"/>
    </location>
</feature>
<keyword evidence="1" id="KW-1133">Transmembrane helix</keyword>